<gene>
    <name evidence="1" type="ORF">ABIF29_000135</name>
</gene>
<evidence type="ECO:0000313" key="2">
    <source>
        <dbReference type="Proteomes" id="UP001565471"/>
    </source>
</evidence>
<dbReference type="Proteomes" id="UP001565471">
    <property type="component" value="Unassembled WGS sequence"/>
</dbReference>
<protein>
    <recommendedName>
        <fullName evidence="3">ATP-binding protein</fullName>
    </recommendedName>
</protein>
<proteinExistence type="predicted"/>
<keyword evidence="2" id="KW-1185">Reference proteome</keyword>
<organism evidence="1 2">
    <name type="scientific">Bradyrhizobium elkanii</name>
    <dbReference type="NCBI Taxonomy" id="29448"/>
    <lineage>
        <taxon>Bacteria</taxon>
        <taxon>Pseudomonadati</taxon>
        <taxon>Pseudomonadota</taxon>
        <taxon>Alphaproteobacteria</taxon>
        <taxon>Hyphomicrobiales</taxon>
        <taxon>Nitrobacteraceae</taxon>
        <taxon>Bradyrhizobium</taxon>
    </lineage>
</organism>
<reference evidence="1 2" key="1">
    <citation type="submission" date="2024-07" db="EMBL/GenBank/DDBJ databases">
        <title>Genomic Encyclopedia of Type Strains, Phase V (KMG-V): Genome sequencing to study the core and pangenomes of soil and plant-associated prokaryotes.</title>
        <authorList>
            <person name="Whitman W."/>
        </authorList>
    </citation>
    <scope>NUCLEOTIDE SEQUENCE [LARGE SCALE GENOMIC DNA]</scope>
    <source>
        <strain evidence="1 2">USDA 415</strain>
    </source>
</reference>
<comment type="caution">
    <text evidence="1">The sequence shown here is derived from an EMBL/GenBank/DDBJ whole genome shotgun (WGS) entry which is preliminary data.</text>
</comment>
<accession>A0ABV4EQC1</accession>
<name>A0ABV4EQC1_BRAEL</name>
<evidence type="ECO:0008006" key="3">
    <source>
        <dbReference type="Google" id="ProtNLM"/>
    </source>
</evidence>
<sequence>MDGVLKLGKSLEALPQADEYIFDFSHFGHAEPFGMLFAAAIIQEFLARRGARVAAQNLQGCGYQSHMGFFQAIGIEHGNKPGDAAGGENYLPMTSMNVAALRRKADLQGVQLGDVIQRDAERMAERLARTDEGDIFDALSYSLREIMRNVAEHSEAPDVRFCLQHWPTKARVHLALLDCGIGVRRSLERNPHLRIETDLAALRLALRPGISGKMYEGVARDENNRWENSGYGLYLTSRLAAHFGNFWFFSGSSALAMSADRERTEACPFAGTAIRISLDTRKIKGTKGLVAKFVAEGETRAAATPGTSKSASKGSQVG</sequence>
<dbReference type="RefSeq" id="WP_157788121.1">
    <property type="nucleotide sequence ID" value="NZ_CP126027.1"/>
</dbReference>
<dbReference type="EMBL" id="JBGBZA010000001">
    <property type="protein sequence ID" value="MEY9313336.1"/>
    <property type="molecule type" value="Genomic_DNA"/>
</dbReference>
<evidence type="ECO:0000313" key="1">
    <source>
        <dbReference type="EMBL" id="MEY9313336.1"/>
    </source>
</evidence>